<evidence type="ECO:0000256" key="1">
    <source>
        <dbReference type="ARBA" id="ARBA00004429"/>
    </source>
</evidence>
<feature type="transmembrane region" description="Helical" evidence="9">
    <location>
        <begin position="94"/>
        <end position="116"/>
    </location>
</feature>
<evidence type="ECO:0000259" key="10">
    <source>
        <dbReference type="Pfam" id="PF04290"/>
    </source>
</evidence>
<reference evidence="11 12" key="1">
    <citation type="submission" date="2014-03" db="EMBL/GenBank/DDBJ databases">
        <title>Bradyrhizobium valentinum sp. nov., isolated from effective nodules of Lupinus mariae-josephae, a lupine endemic of basic-lime soils in Eastern Spain.</title>
        <authorList>
            <person name="Duran D."/>
            <person name="Rey L."/>
            <person name="Navarro A."/>
            <person name="Busquets A."/>
            <person name="Imperial J."/>
            <person name="Ruiz-Argueso T."/>
        </authorList>
    </citation>
    <scope>NUCLEOTIDE SEQUENCE [LARGE SCALE GENOMIC DNA]</scope>
    <source>
        <strain evidence="11 12">Ro19</strain>
    </source>
</reference>
<comment type="caution">
    <text evidence="11">The sequence shown here is derived from an EMBL/GenBank/DDBJ whole genome shotgun (WGS) entry which is preliminary data.</text>
</comment>
<keyword evidence="6 9" id="KW-1133">Transmembrane helix</keyword>
<keyword evidence="7 9" id="KW-0472">Membrane</keyword>
<dbReference type="PANTHER" id="PTHR35011:SF4">
    <property type="entry name" value="SLL1102 PROTEIN"/>
    <property type="match status" value="1"/>
</dbReference>
<organism evidence="11 12">
    <name type="scientific">Bradyrhizobium retamae</name>
    <dbReference type="NCBI Taxonomy" id="1300035"/>
    <lineage>
        <taxon>Bacteria</taxon>
        <taxon>Pseudomonadati</taxon>
        <taxon>Pseudomonadota</taxon>
        <taxon>Alphaproteobacteria</taxon>
        <taxon>Hyphomicrobiales</taxon>
        <taxon>Nitrobacteraceae</taxon>
        <taxon>Bradyrhizobium</taxon>
    </lineage>
</organism>
<proteinExistence type="inferred from homology"/>
<keyword evidence="3" id="KW-1003">Cell membrane</keyword>
<comment type="similarity">
    <text evidence="8 9">Belongs to the TRAP transporter small permease family.</text>
</comment>
<dbReference type="AlphaFoldDB" id="A0A0R3NDY1"/>
<comment type="subcellular location">
    <subcellularLocation>
        <location evidence="1 9">Cell inner membrane</location>
        <topology evidence="1 9">Multi-pass membrane protein</topology>
    </subcellularLocation>
</comment>
<evidence type="ECO:0000256" key="5">
    <source>
        <dbReference type="ARBA" id="ARBA00022692"/>
    </source>
</evidence>
<dbReference type="InterPro" id="IPR007387">
    <property type="entry name" value="TRAP_DctQ"/>
</dbReference>
<keyword evidence="5 9" id="KW-0812">Transmembrane</keyword>
<sequence>MPPRSYLAIIRSIDKFTELTGYLFVLSIIPLICANVVEVFARYVLGDPTIWALDVTTMSYATLFMLGSALALLKGAHIRTDVLWEAFSDRTKGMIDSLAFLLFFLPTMVVLFFLSIDDFLYSLSINERGSSGAWTPVLWPLRGVIPLTAFMLFLQGISELMKSLWAWRTGAFLAKHEKIEV</sequence>
<keyword evidence="4 9" id="KW-0997">Cell inner membrane</keyword>
<comment type="subunit">
    <text evidence="9">The complex comprises the extracytoplasmic solute receptor protein and the two transmembrane proteins.</text>
</comment>
<comment type="function">
    <text evidence="9">Part of the tripartite ATP-independent periplasmic (TRAP) transport system.</text>
</comment>
<evidence type="ECO:0000313" key="12">
    <source>
        <dbReference type="Proteomes" id="UP000052023"/>
    </source>
</evidence>
<dbReference type="Pfam" id="PF04290">
    <property type="entry name" value="DctQ"/>
    <property type="match status" value="1"/>
</dbReference>
<feature type="transmembrane region" description="Helical" evidence="9">
    <location>
        <begin position="136"/>
        <end position="154"/>
    </location>
</feature>
<accession>A0A0R3NDY1</accession>
<keyword evidence="12" id="KW-1185">Reference proteome</keyword>
<evidence type="ECO:0000256" key="6">
    <source>
        <dbReference type="ARBA" id="ARBA00022989"/>
    </source>
</evidence>
<dbReference type="GO" id="GO:0005886">
    <property type="term" value="C:plasma membrane"/>
    <property type="evidence" value="ECO:0007669"/>
    <property type="project" value="UniProtKB-SubCell"/>
</dbReference>
<dbReference type="EMBL" id="LLYA01000001">
    <property type="protein sequence ID" value="KRR30455.1"/>
    <property type="molecule type" value="Genomic_DNA"/>
</dbReference>
<evidence type="ECO:0000256" key="7">
    <source>
        <dbReference type="ARBA" id="ARBA00023136"/>
    </source>
</evidence>
<feature type="transmembrane region" description="Helical" evidence="9">
    <location>
        <begin position="50"/>
        <end position="73"/>
    </location>
</feature>
<evidence type="ECO:0000313" key="11">
    <source>
        <dbReference type="EMBL" id="KRR30455.1"/>
    </source>
</evidence>
<evidence type="ECO:0000256" key="4">
    <source>
        <dbReference type="ARBA" id="ARBA00022519"/>
    </source>
</evidence>
<dbReference type="InterPro" id="IPR055348">
    <property type="entry name" value="DctQ"/>
</dbReference>
<dbReference type="GO" id="GO:0022857">
    <property type="term" value="F:transmembrane transporter activity"/>
    <property type="evidence" value="ECO:0007669"/>
    <property type="project" value="UniProtKB-UniRule"/>
</dbReference>
<protein>
    <recommendedName>
        <fullName evidence="9">TRAP transporter small permease protein</fullName>
    </recommendedName>
</protein>
<evidence type="ECO:0000256" key="9">
    <source>
        <dbReference type="RuleBase" id="RU369079"/>
    </source>
</evidence>
<feature type="transmembrane region" description="Helical" evidence="9">
    <location>
        <begin position="21"/>
        <end position="44"/>
    </location>
</feature>
<name>A0A0R3NDY1_9BRAD</name>
<evidence type="ECO:0000256" key="3">
    <source>
        <dbReference type="ARBA" id="ARBA00022475"/>
    </source>
</evidence>
<dbReference type="PANTHER" id="PTHR35011">
    <property type="entry name" value="2,3-DIKETO-L-GULONATE TRAP TRANSPORTER SMALL PERMEASE PROTEIN YIAM"/>
    <property type="match status" value="1"/>
</dbReference>
<gene>
    <name evidence="11" type="ORF">CQ13_02130</name>
</gene>
<evidence type="ECO:0000256" key="2">
    <source>
        <dbReference type="ARBA" id="ARBA00022448"/>
    </source>
</evidence>
<evidence type="ECO:0000256" key="8">
    <source>
        <dbReference type="ARBA" id="ARBA00038436"/>
    </source>
</evidence>
<dbReference type="Proteomes" id="UP000052023">
    <property type="component" value="Unassembled WGS sequence"/>
</dbReference>
<feature type="domain" description="Tripartite ATP-independent periplasmic transporters DctQ component" evidence="10">
    <location>
        <begin position="33"/>
        <end position="162"/>
    </location>
</feature>
<keyword evidence="2 9" id="KW-0813">Transport</keyword>